<feature type="domain" description="MlaB-like STAS" evidence="1">
    <location>
        <begin position="20"/>
        <end position="96"/>
    </location>
</feature>
<dbReference type="EMBL" id="NHSD01000294">
    <property type="protein sequence ID" value="MBK5928194.1"/>
    <property type="molecule type" value="Genomic_DNA"/>
</dbReference>
<evidence type="ECO:0000259" key="1">
    <source>
        <dbReference type="Pfam" id="PF13466"/>
    </source>
</evidence>
<evidence type="ECO:0000313" key="2">
    <source>
        <dbReference type="EMBL" id="MBK5928194.1"/>
    </source>
</evidence>
<comment type="caution">
    <text evidence="2">The sequence shown here is derived from an EMBL/GenBank/DDBJ whole genome shotgun (WGS) entry which is preliminary data.</text>
</comment>
<keyword evidence="3" id="KW-1185">Reference proteome</keyword>
<dbReference type="RefSeq" id="WP_201157946.1">
    <property type="nucleotide sequence ID" value="NZ_NHSD01000294.1"/>
</dbReference>
<dbReference type="Pfam" id="PF13466">
    <property type="entry name" value="STAS_2"/>
    <property type="match status" value="1"/>
</dbReference>
<dbReference type="Gene3D" id="3.30.750.24">
    <property type="entry name" value="STAS domain"/>
    <property type="match status" value="1"/>
</dbReference>
<dbReference type="AlphaFoldDB" id="A0A934TMC7"/>
<protein>
    <recommendedName>
        <fullName evidence="1">MlaB-like STAS domain-containing protein</fullName>
    </recommendedName>
</protein>
<proteinExistence type="predicted"/>
<accession>A0A934TMC7</accession>
<organism evidence="2 3">
    <name type="scientific">Rhodobaculum claviforme</name>
    <dbReference type="NCBI Taxonomy" id="1549854"/>
    <lineage>
        <taxon>Bacteria</taxon>
        <taxon>Pseudomonadati</taxon>
        <taxon>Pseudomonadota</taxon>
        <taxon>Alphaproteobacteria</taxon>
        <taxon>Rhodobacterales</taxon>
        <taxon>Paracoccaceae</taxon>
        <taxon>Rhodobaculum</taxon>
    </lineage>
</organism>
<evidence type="ECO:0000313" key="3">
    <source>
        <dbReference type="Proteomes" id="UP000706333"/>
    </source>
</evidence>
<sequence>MSDPAAPAGAVPDLSAARRIALPARMDPAAAEELSEALEHLRGVPVVLDGAAVDRPGGLFLQLLAIAARQWRADGVAFHLAEASPALTDALQLLDLARLFPEDTAQCH</sequence>
<gene>
    <name evidence="2" type="ORF">CCR87_12775</name>
</gene>
<reference evidence="2" key="2">
    <citation type="journal article" date="2020" name="Microorganisms">
        <title>Osmotic Adaptation and Compatible Solute Biosynthesis of Phototrophic Bacteria as Revealed from Genome Analyses.</title>
        <authorList>
            <person name="Imhoff J.F."/>
            <person name="Rahn T."/>
            <person name="Kunzel S."/>
            <person name="Keller A."/>
            <person name="Neulinger S.C."/>
        </authorList>
    </citation>
    <scope>NUCLEOTIDE SEQUENCE</scope>
    <source>
        <strain evidence="2">LMG 28126</strain>
    </source>
</reference>
<dbReference type="InterPro" id="IPR036513">
    <property type="entry name" value="STAS_dom_sf"/>
</dbReference>
<dbReference type="InterPro" id="IPR058548">
    <property type="entry name" value="MlaB-like_STAS"/>
</dbReference>
<dbReference type="Proteomes" id="UP000706333">
    <property type="component" value="Unassembled WGS sequence"/>
</dbReference>
<dbReference type="SUPFAM" id="SSF52091">
    <property type="entry name" value="SpoIIaa-like"/>
    <property type="match status" value="1"/>
</dbReference>
<name>A0A934TMC7_9RHOB</name>
<reference evidence="2" key="1">
    <citation type="submission" date="2017-05" db="EMBL/GenBank/DDBJ databases">
        <authorList>
            <person name="Imhoff J.F."/>
            <person name="Rahn T."/>
            <person name="Kuenzel S."/>
            <person name="Neulinger S.C."/>
        </authorList>
    </citation>
    <scope>NUCLEOTIDE SEQUENCE</scope>
    <source>
        <strain evidence="2">LMG 28126</strain>
    </source>
</reference>